<organism evidence="1 2">
    <name type="scientific">Anopheles epiroticus</name>
    <dbReference type="NCBI Taxonomy" id="199890"/>
    <lineage>
        <taxon>Eukaryota</taxon>
        <taxon>Metazoa</taxon>
        <taxon>Ecdysozoa</taxon>
        <taxon>Arthropoda</taxon>
        <taxon>Hexapoda</taxon>
        <taxon>Insecta</taxon>
        <taxon>Pterygota</taxon>
        <taxon>Neoptera</taxon>
        <taxon>Endopterygota</taxon>
        <taxon>Diptera</taxon>
        <taxon>Nematocera</taxon>
        <taxon>Culicoidea</taxon>
        <taxon>Culicidae</taxon>
        <taxon>Anophelinae</taxon>
        <taxon>Anopheles</taxon>
    </lineage>
</organism>
<sequence length="365" mass="42351">MELEPQVFAKLAPDEKDQCKLVNISSMDQVQTLGVYWDPELFDPLGIIVPVIVWAKIMMQRLWIATKEWADPIPQHLAEQWELFKEQLCHIKKIRVPRRVMWTERVTTQMYCFADASEQAYGACVYLRTTDRNGRVKVVLLATKSKVAPLKKISLPRLEFCVAVSYFWSDSTIVLNWLRAPSYTWTTFVGNRVATVQDLTHGQHWRHVKGSENPEDIVSRGALPNQLAETWFSGPTWLSNDVCTWSFPENPYNIDEALMERKRQVLLTASLAEHPVLDRYSFYWKCGRVVVLCKRFSQRCRKKTVADGPITYGEFCFAIRRLVSSLQRFEFPDEMEELAEKGVLHSSSKLRKLRPFLDQEGVKRG</sequence>
<dbReference type="VEuPathDB" id="VectorBase:AEPI010672"/>
<dbReference type="STRING" id="199890.A0A182PUN5"/>
<dbReference type="AlphaFoldDB" id="A0A182PUN5"/>
<evidence type="ECO:0000313" key="2">
    <source>
        <dbReference type="Proteomes" id="UP000075885"/>
    </source>
</evidence>
<accession>A0A182PUN5</accession>
<keyword evidence="2" id="KW-1185">Reference proteome</keyword>
<dbReference type="InterPro" id="IPR008042">
    <property type="entry name" value="Retrotrans_Pao"/>
</dbReference>
<dbReference type="PANTHER" id="PTHR47331">
    <property type="entry name" value="PHD-TYPE DOMAIN-CONTAINING PROTEIN"/>
    <property type="match status" value="1"/>
</dbReference>
<protein>
    <submittedName>
        <fullName evidence="1">Uncharacterized protein</fullName>
    </submittedName>
</protein>
<dbReference type="EnsemblMetazoa" id="AEPI010672-RA">
    <property type="protein sequence ID" value="AEPI010672-PA"/>
    <property type="gene ID" value="AEPI010672"/>
</dbReference>
<proteinExistence type="predicted"/>
<evidence type="ECO:0000313" key="1">
    <source>
        <dbReference type="EnsemblMetazoa" id="AEPI010672-PA"/>
    </source>
</evidence>
<reference evidence="1" key="2">
    <citation type="submission" date="2020-05" db="UniProtKB">
        <authorList>
            <consortium name="EnsemblMetazoa"/>
        </authorList>
    </citation>
    <scope>IDENTIFICATION</scope>
    <source>
        <strain evidence="1">Epiroticus2</strain>
    </source>
</reference>
<dbReference type="Proteomes" id="UP000075885">
    <property type="component" value="Unassembled WGS sequence"/>
</dbReference>
<name>A0A182PUN5_9DIPT</name>
<reference evidence="2" key="1">
    <citation type="submission" date="2013-03" db="EMBL/GenBank/DDBJ databases">
        <title>The Genome Sequence of Anopheles epiroticus epiroticus2.</title>
        <authorList>
            <consortium name="The Broad Institute Genomics Platform"/>
            <person name="Neafsey D.E."/>
            <person name="Howell P."/>
            <person name="Walker B."/>
            <person name="Young S.K."/>
            <person name="Zeng Q."/>
            <person name="Gargeya S."/>
            <person name="Fitzgerald M."/>
            <person name="Haas B."/>
            <person name="Abouelleil A."/>
            <person name="Allen A.W."/>
            <person name="Alvarado L."/>
            <person name="Arachchi H.M."/>
            <person name="Berlin A.M."/>
            <person name="Chapman S.B."/>
            <person name="Gainer-Dewar J."/>
            <person name="Goldberg J."/>
            <person name="Griggs A."/>
            <person name="Gujja S."/>
            <person name="Hansen M."/>
            <person name="Howarth C."/>
            <person name="Imamovic A."/>
            <person name="Ireland A."/>
            <person name="Larimer J."/>
            <person name="McCowan C."/>
            <person name="Murphy C."/>
            <person name="Pearson M."/>
            <person name="Poon T.W."/>
            <person name="Priest M."/>
            <person name="Roberts A."/>
            <person name="Saif S."/>
            <person name="Shea T."/>
            <person name="Sisk P."/>
            <person name="Sykes S."/>
            <person name="Wortman J."/>
            <person name="Nusbaum C."/>
            <person name="Birren B."/>
        </authorList>
    </citation>
    <scope>NUCLEOTIDE SEQUENCE [LARGE SCALE GENOMIC DNA]</scope>
    <source>
        <strain evidence="2">Epiroticus2</strain>
    </source>
</reference>
<dbReference type="Pfam" id="PF05380">
    <property type="entry name" value="Peptidase_A17"/>
    <property type="match status" value="1"/>
</dbReference>